<dbReference type="GeneID" id="11541244"/>
<organism evidence="2 3">
    <name type="scientific">Rhodococcus phage RRH1</name>
    <dbReference type="NCBI Taxonomy" id="1109717"/>
    <lineage>
        <taxon>Viruses</taxon>
        <taxon>Duplodnaviria</taxon>
        <taxon>Heunggongvirae</taxon>
        <taxon>Uroviricota</taxon>
        <taxon>Caudoviricetes</taxon>
        <taxon>Caudoviricetes incertae sedis</taxon>
        <taxon>Edwardsroadvirus</taxon>
        <taxon>Edwardsroadvirus RRH1</taxon>
    </lineage>
</organism>
<evidence type="ECO:0000313" key="3">
    <source>
        <dbReference type="Proteomes" id="UP000005428"/>
    </source>
</evidence>
<feature type="compositionally biased region" description="Polar residues" evidence="1">
    <location>
        <begin position="142"/>
        <end position="153"/>
    </location>
</feature>
<dbReference type="EMBL" id="JN116822">
    <property type="protein sequence ID" value="AEV51851.1"/>
    <property type="molecule type" value="Genomic_DNA"/>
</dbReference>
<dbReference type="RefSeq" id="YP_005087041.1">
    <property type="nucleotide sequence ID" value="NC_016651.1"/>
</dbReference>
<sequence length="215" mass="23431">MTTLTASDRDYLTRNTHAHLDALGVSRRAKTVRAVAVELTVTAATYQDHADGNGNYYVFPSVDYLANHRYVMATVRGVHKALAVLRDVGFLPKVIHTGRAAWRAVTGTVVDAWNKWKSRGRDVDPAAPAPRFRRRAQRSGHAPTTVQVATTYSSEEKKNTPVSAAQRPSWATSPTSAPTPVPPPFVPSDSEGSSDDVRAAAMAAIRRTLGTKKRR</sequence>
<dbReference type="KEGG" id="vg:11541244"/>
<evidence type="ECO:0000256" key="1">
    <source>
        <dbReference type="SAM" id="MobiDB-lite"/>
    </source>
</evidence>
<feature type="compositionally biased region" description="Pro residues" evidence="1">
    <location>
        <begin position="177"/>
        <end position="186"/>
    </location>
</feature>
<keyword evidence="3" id="KW-1185">Reference proteome</keyword>
<proteinExistence type="predicted"/>
<name>G9FGW2_9CAUD</name>
<protein>
    <submittedName>
        <fullName evidence="2">Uncharacterized protein</fullName>
    </submittedName>
</protein>
<evidence type="ECO:0000313" key="2">
    <source>
        <dbReference type="EMBL" id="AEV51851.1"/>
    </source>
</evidence>
<dbReference type="Proteomes" id="UP000005428">
    <property type="component" value="Segment"/>
</dbReference>
<reference evidence="2 3" key="1">
    <citation type="submission" date="2011-06" db="EMBL/GenBank/DDBJ databases">
        <title>Small but sufficient: a novel Rhodococcus phage RRH1.</title>
        <authorList>
            <person name="Petrovski S."/>
        </authorList>
    </citation>
    <scope>NUCLEOTIDE SEQUENCE [LARGE SCALE GENOMIC DNA]</scope>
</reference>
<feature type="region of interest" description="Disordered" evidence="1">
    <location>
        <begin position="119"/>
        <end position="215"/>
    </location>
</feature>
<accession>G9FGW2</accession>